<dbReference type="Proteomes" id="UP000485058">
    <property type="component" value="Unassembled WGS sequence"/>
</dbReference>
<feature type="non-terminal residue" evidence="3">
    <location>
        <position position="97"/>
    </location>
</feature>
<evidence type="ECO:0000259" key="2">
    <source>
        <dbReference type="Pfam" id="PF01370"/>
    </source>
</evidence>
<keyword evidence="4" id="KW-1185">Reference proteome</keyword>
<comment type="caution">
    <text evidence="3">The sequence shown here is derived from an EMBL/GenBank/DDBJ whole genome shotgun (WGS) entry which is preliminary data.</text>
</comment>
<dbReference type="Gene3D" id="3.90.25.10">
    <property type="entry name" value="UDP-galactose 4-epimerase, domain 1"/>
    <property type="match status" value="1"/>
</dbReference>
<reference evidence="3 4" key="1">
    <citation type="submission" date="2020-02" db="EMBL/GenBank/DDBJ databases">
        <title>Draft genome sequence of Haematococcus lacustris strain NIES-144.</title>
        <authorList>
            <person name="Morimoto D."/>
            <person name="Nakagawa S."/>
            <person name="Yoshida T."/>
            <person name="Sawayama S."/>
        </authorList>
    </citation>
    <scope>NUCLEOTIDE SEQUENCE [LARGE SCALE GENOMIC DNA]</scope>
    <source>
        <strain evidence="3 4">NIES-144</strain>
    </source>
</reference>
<evidence type="ECO:0000256" key="1">
    <source>
        <dbReference type="ARBA" id="ARBA00007637"/>
    </source>
</evidence>
<feature type="domain" description="NAD-dependent epimerase/dehydratase" evidence="2">
    <location>
        <begin position="4"/>
        <end position="94"/>
    </location>
</feature>
<dbReference type="AlphaFoldDB" id="A0A699ZUQ5"/>
<accession>A0A699ZUQ5</accession>
<dbReference type="EMBL" id="BLLF01002044">
    <property type="protein sequence ID" value="GFH22456.1"/>
    <property type="molecule type" value="Genomic_DNA"/>
</dbReference>
<dbReference type="SUPFAM" id="SSF51735">
    <property type="entry name" value="NAD(P)-binding Rossmann-fold domains"/>
    <property type="match status" value="1"/>
</dbReference>
<sequence>MEHSHLDPTNPYSAAKAGAEMLCKAYITSYKMPIIITRGNNVYGPHQFPEKLIPKFTLLAARGKPLPVHGDGGSVRSYLFVEDVAEAFDCVLHKGTT</sequence>
<dbReference type="Gene3D" id="3.40.50.720">
    <property type="entry name" value="NAD(P)-binding Rossmann-like Domain"/>
    <property type="match status" value="1"/>
</dbReference>
<name>A0A699ZUQ5_HAELA</name>
<dbReference type="PANTHER" id="PTHR43000">
    <property type="entry name" value="DTDP-D-GLUCOSE 4,6-DEHYDRATASE-RELATED"/>
    <property type="match status" value="1"/>
</dbReference>
<proteinExistence type="inferred from homology"/>
<protein>
    <submittedName>
        <fullName evidence="3">Putative rhamnose biosynthetic enzyme 1</fullName>
    </submittedName>
</protein>
<gene>
    <name evidence="3" type="ORF">HaLaN_19926</name>
</gene>
<evidence type="ECO:0000313" key="4">
    <source>
        <dbReference type="Proteomes" id="UP000485058"/>
    </source>
</evidence>
<organism evidence="3 4">
    <name type="scientific">Haematococcus lacustris</name>
    <name type="common">Green alga</name>
    <name type="synonym">Haematococcus pluvialis</name>
    <dbReference type="NCBI Taxonomy" id="44745"/>
    <lineage>
        <taxon>Eukaryota</taxon>
        <taxon>Viridiplantae</taxon>
        <taxon>Chlorophyta</taxon>
        <taxon>core chlorophytes</taxon>
        <taxon>Chlorophyceae</taxon>
        <taxon>CS clade</taxon>
        <taxon>Chlamydomonadales</taxon>
        <taxon>Haematococcaceae</taxon>
        <taxon>Haematococcus</taxon>
    </lineage>
</organism>
<dbReference type="Pfam" id="PF01370">
    <property type="entry name" value="Epimerase"/>
    <property type="match status" value="1"/>
</dbReference>
<dbReference type="InterPro" id="IPR001509">
    <property type="entry name" value="Epimerase_deHydtase"/>
</dbReference>
<dbReference type="InterPro" id="IPR036291">
    <property type="entry name" value="NAD(P)-bd_dom_sf"/>
</dbReference>
<evidence type="ECO:0000313" key="3">
    <source>
        <dbReference type="EMBL" id="GFH22456.1"/>
    </source>
</evidence>
<comment type="similarity">
    <text evidence="1">Belongs to the NAD(P)-dependent epimerase/dehydratase family.</text>
</comment>